<proteinExistence type="inferred from homology"/>
<protein>
    <submittedName>
        <fullName evidence="5">Uncharacterized protein</fullName>
    </submittedName>
</protein>
<comment type="similarity">
    <text evidence="1">Belongs to the peptidase S1C family.</text>
</comment>
<evidence type="ECO:0000313" key="6">
    <source>
        <dbReference type="Proteomes" id="UP001157125"/>
    </source>
</evidence>
<dbReference type="EMBL" id="BSUN01000001">
    <property type="protein sequence ID" value="GMA34088.1"/>
    <property type="molecule type" value="Genomic_DNA"/>
</dbReference>
<feature type="region of interest" description="Disordered" evidence="4">
    <location>
        <begin position="176"/>
        <end position="213"/>
    </location>
</feature>
<gene>
    <name evidence="5" type="ORF">GCM10025876_02920</name>
</gene>
<feature type="region of interest" description="Disordered" evidence="4">
    <location>
        <begin position="23"/>
        <end position="91"/>
    </location>
</feature>
<reference evidence="6" key="1">
    <citation type="journal article" date="2019" name="Int. J. Syst. Evol. Microbiol.">
        <title>The Global Catalogue of Microorganisms (GCM) 10K type strain sequencing project: providing services to taxonomists for standard genome sequencing and annotation.</title>
        <authorList>
            <consortium name="The Broad Institute Genomics Platform"/>
            <consortium name="The Broad Institute Genome Sequencing Center for Infectious Disease"/>
            <person name="Wu L."/>
            <person name="Ma J."/>
        </authorList>
    </citation>
    <scope>NUCLEOTIDE SEQUENCE [LARGE SCALE GENOMIC DNA]</scope>
    <source>
        <strain evidence="6">NBRC 112299</strain>
    </source>
</reference>
<dbReference type="PANTHER" id="PTHR43343">
    <property type="entry name" value="PEPTIDASE S12"/>
    <property type="match status" value="1"/>
</dbReference>
<feature type="compositionally biased region" description="Basic residues" evidence="4">
    <location>
        <begin position="176"/>
        <end position="207"/>
    </location>
</feature>
<dbReference type="InterPro" id="IPR009003">
    <property type="entry name" value="Peptidase_S1_PA"/>
</dbReference>
<dbReference type="InterPro" id="IPR043504">
    <property type="entry name" value="Peptidase_S1_PA_chymotrypsin"/>
</dbReference>
<accession>A0ABQ6I8E0</accession>
<name>A0ABQ6I8E0_9MICO</name>
<keyword evidence="3" id="KW-0378">Hydrolase</keyword>
<dbReference type="InterPro" id="IPR051201">
    <property type="entry name" value="Chloro_Bact_Ser_Proteases"/>
</dbReference>
<organism evidence="5 6">
    <name type="scientific">Demequina litorisediminis</name>
    <dbReference type="NCBI Taxonomy" id="1849022"/>
    <lineage>
        <taxon>Bacteria</taxon>
        <taxon>Bacillati</taxon>
        <taxon>Actinomycetota</taxon>
        <taxon>Actinomycetes</taxon>
        <taxon>Micrococcales</taxon>
        <taxon>Demequinaceae</taxon>
        <taxon>Demequina</taxon>
    </lineage>
</organism>
<dbReference type="RefSeq" id="WP_284327216.1">
    <property type="nucleotide sequence ID" value="NZ_BSUN01000001.1"/>
</dbReference>
<feature type="compositionally biased region" description="Gly residues" evidence="4">
    <location>
        <begin position="47"/>
        <end position="77"/>
    </location>
</feature>
<dbReference type="PRINTS" id="PR00834">
    <property type="entry name" value="PROTEASES2C"/>
</dbReference>
<feature type="compositionally biased region" description="Polar residues" evidence="4">
    <location>
        <begin position="24"/>
        <end position="46"/>
    </location>
</feature>
<comment type="caution">
    <text evidence="5">The sequence shown here is derived from an EMBL/GenBank/DDBJ whole genome shotgun (WGS) entry which is preliminary data.</text>
</comment>
<evidence type="ECO:0000256" key="4">
    <source>
        <dbReference type="SAM" id="MobiDB-lite"/>
    </source>
</evidence>
<keyword evidence="6" id="KW-1185">Reference proteome</keyword>
<dbReference type="Pfam" id="PF13365">
    <property type="entry name" value="Trypsin_2"/>
    <property type="match status" value="1"/>
</dbReference>
<dbReference type="InterPro" id="IPR001940">
    <property type="entry name" value="Peptidase_S1C"/>
</dbReference>
<feature type="compositionally biased region" description="Low complexity" evidence="4">
    <location>
        <begin position="78"/>
        <end position="91"/>
    </location>
</feature>
<evidence type="ECO:0000256" key="2">
    <source>
        <dbReference type="ARBA" id="ARBA00022670"/>
    </source>
</evidence>
<dbReference type="Proteomes" id="UP001157125">
    <property type="component" value="Unassembled WGS sequence"/>
</dbReference>
<dbReference type="Gene3D" id="2.40.10.10">
    <property type="entry name" value="Trypsin-like serine proteases"/>
    <property type="match status" value="1"/>
</dbReference>
<dbReference type="PANTHER" id="PTHR43343:SF3">
    <property type="entry name" value="PROTEASE DO-LIKE 8, CHLOROPLASTIC"/>
    <property type="match status" value="1"/>
</dbReference>
<evidence type="ECO:0000313" key="5">
    <source>
        <dbReference type="EMBL" id="GMA34088.1"/>
    </source>
</evidence>
<dbReference type="SUPFAM" id="SSF50494">
    <property type="entry name" value="Trypsin-like serine proteases"/>
    <property type="match status" value="1"/>
</dbReference>
<sequence length="213" mass="22571">MAAPEPRTAPLIGSRLYRDLYESLQEQGDLGTQQTPDQGDTWSGNTTPGGNGYSGGVDGYGTEGGTSDGLSGLGGLGSTTTQEEATTASDAESTGIVLIDTVLGYQSAEAAGSGMVLTEDGLILTNNHVVEGATDITVTIGSTGQTYTANVIGTDSTEDVALLQARRRLGIDHRDHRRRRGCGRRRRHCSRQRGGRRRAHGGRRRCHGAWTRL</sequence>
<keyword evidence="2" id="KW-0645">Protease</keyword>
<evidence type="ECO:0000256" key="3">
    <source>
        <dbReference type="ARBA" id="ARBA00022801"/>
    </source>
</evidence>
<evidence type="ECO:0000256" key="1">
    <source>
        <dbReference type="ARBA" id="ARBA00010541"/>
    </source>
</evidence>